<accession>A0AAE0ZIG5</accession>
<protein>
    <submittedName>
        <fullName evidence="2">Uncharacterized protein</fullName>
    </submittedName>
</protein>
<sequence>MSTAPVIWAAFQDTRVSYACKNVTPATMEKGALCLQAIPLEAKVESSYFIFFVYAFLNFSLAVVVGVVCITAVVVAVSVCVIRRRKSSQQKLDQGKESKAYDVLFIERINGIFEDNCQETSMATEYGNTCQETSMITEYGNMCQETSMATEYGNTCQETSMITEYGNMCQETSMTTEYGNMCQDQTTEYANM</sequence>
<evidence type="ECO:0000313" key="2">
    <source>
        <dbReference type="EMBL" id="KAK3769361.1"/>
    </source>
</evidence>
<keyword evidence="1" id="KW-0472">Membrane</keyword>
<keyword evidence="1" id="KW-1133">Transmembrane helix</keyword>
<keyword evidence="1" id="KW-0812">Transmembrane</keyword>
<gene>
    <name evidence="2" type="ORF">RRG08_062109</name>
</gene>
<reference evidence="2" key="1">
    <citation type="journal article" date="2023" name="G3 (Bethesda)">
        <title>A reference genome for the long-term kleptoplast-retaining sea slug Elysia crispata morphotype clarki.</title>
        <authorList>
            <person name="Eastman K.E."/>
            <person name="Pendleton A.L."/>
            <person name="Shaikh M.A."/>
            <person name="Suttiyut T."/>
            <person name="Ogas R."/>
            <person name="Tomko P."/>
            <person name="Gavelis G."/>
            <person name="Widhalm J.R."/>
            <person name="Wisecaver J.H."/>
        </authorList>
    </citation>
    <scope>NUCLEOTIDE SEQUENCE</scope>
    <source>
        <strain evidence="2">ECLA1</strain>
    </source>
</reference>
<dbReference type="EMBL" id="JAWDGP010003939">
    <property type="protein sequence ID" value="KAK3769361.1"/>
    <property type="molecule type" value="Genomic_DNA"/>
</dbReference>
<evidence type="ECO:0000256" key="1">
    <source>
        <dbReference type="SAM" id="Phobius"/>
    </source>
</evidence>
<name>A0AAE0ZIG5_9GAST</name>
<keyword evidence="3" id="KW-1185">Reference proteome</keyword>
<evidence type="ECO:0000313" key="3">
    <source>
        <dbReference type="Proteomes" id="UP001283361"/>
    </source>
</evidence>
<organism evidence="2 3">
    <name type="scientific">Elysia crispata</name>
    <name type="common">lettuce slug</name>
    <dbReference type="NCBI Taxonomy" id="231223"/>
    <lineage>
        <taxon>Eukaryota</taxon>
        <taxon>Metazoa</taxon>
        <taxon>Spiralia</taxon>
        <taxon>Lophotrochozoa</taxon>
        <taxon>Mollusca</taxon>
        <taxon>Gastropoda</taxon>
        <taxon>Heterobranchia</taxon>
        <taxon>Euthyneura</taxon>
        <taxon>Panpulmonata</taxon>
        <taxon>Sacoglossa</taxon>
        <taxon>Placobranchoidea</taxon>
        <taxon>Plakobranchidae</taxon>
        <taxon>Elysia</taxon>
    </lineage>
</organism>
<dbReference type="Proteomes" id="UP001283361">
    <property type="component" value="Unassembled WGS sequence"/>
</dbReference>
<dbReference type="AlphaFoldDB" id="A0AAE0ZIG5"/>
<comment type="caution">
    <text evidence="2">The sequence shown here is derived from an EMBL/GenBank/DDBJ whole genome shotgun (WGS) entry which is preliminary data.</text>
</comment>
<feature type="transmembrane region" description="Helical" evidence="1">
    <location>
        <begin position="49"/>
        <end position="82"/>
    </location>
</feature>
<proteinExistence type="predicted"/>